<accession>A0A0B4HWI1</accession>
<dbReference type="InterPro" id="IPR007867">
    <property type="entry name" value="GMC_OxRtase_C"/>
</dbReference>
<dbReference type="SUPFAM" id="SSF51905">
    <property type="entry name" value="FAD/NAD(P)-binding domain"/>
    <property type="match status" value="1"/>
</dbReference>
<dbReference type="Proteomes" id="UP000031192">
    <property type="component" value="Unassembled WGS sequence"/>
</dbReference>
<sequence length="602" mass="66811">MSIVGGGTAGCVVASRLSEDVDVSVLVIDKGHAKDNIISRMPLISQNMFLGDILQVQSDRWSDPMPGANGRRSKLWAVEGIGGASRMNAMLWTRGYPGDYAAWSELGLNDWTYDKMEPYFQRIENAVCHPNSDFRGHQGPMELRQYQYPFVWTKYIDKAAENLGLRSQGDLNNPTAPAMGLFTFDAAIDKHGNRISALSAYLSKVVVSQRRDRLTICTGAAASRLETNAKTGLATGVYIRSSKGAQEEFFVKARREIIVCSGAICTPQLLLLSGIGPKTSLEQFDIPLIAELPVGCTLWDHYSIPVMLQVLRKETFHILQSIWGLWHLLLWLLFGKGLVGFTAMTTTMYLHTDAIDKKTMHVKNVTDKNGISNLDGSLSHNVPDIEIMLMPNSAVERVVEGMSLITLHPTLVQPRGSGRVELASTDALAQPRITYPLFSDNHDIASARLAVRFTMRLADMFQHSGYPYPVKLAFAPGQDPAALEEWERSFPDDYLLPKAVPSPPSDRQPKTWENVSDEEIDNYMRRVSHTSLHFAGTCPMSIDNKSGVVDQSLRVHGFTNLRIADTSVFPKIPSCHTMAPVMAVAERCADMVKATWKEKKSH</sequence>
<reference evidence="4 5" key="1">
    <citation type="journal article" date="2014" name="Proc. Natl. Acad. Sci. U.S.A.">
        <title>Trajectory and genomic determinants of fungal-pathogen speciation and host adaptation.</title>
        <authorList>
            <person name="Hu X."/>
            <person name="Xiao G."/>
            <person name="Zheng P."/>
            <person name="Shang Y."/>
            <person name="Su Y."/>
            <person name="Zhang X."/>
            <person name="Liu X."/>
            <person name="Zhan S."/>
            <person name="St Leger R.J."/>
            <person name="Wang C."/>
        </authorList>
    </citation>
    <scope>NUCLEOTIDE SEQUENCE [LARGE SCALE GENOMIC DNA]</scope>
    <source>
        <strain evidence="4 5">ARSEF 977</strain>
    </source>
</reference>
<dbReference type="AlphaFoldDB" id="A0A0B4HWI1"/>
<dbReference type="GO" id="GO:0050660">
    <property type="term" value="F:flavin adenine dinucleotide binding"/>
    <property type="evidence" value="ECO:0007669"/>
    <property type="project" value="InterPro"/>
</dbReference>
<dbReference type="Gene3D" id="3.30.560.10">
    <property type="entry name" value="Glucose Oxidase, domain 3"/>
    <property type="match status" value="1"/>
</dbReference>
<dbReference type="SUPFAM" id="SSF54373">
    <property type="entry name" value="FAD-linked reductases, C-terminal domain"/>
    <property type="match status" value="1"/>
</dbReference>
<dbReference type="OrthoDB" id="269227at2759"/>
<dbReference type="Pfam" id="PF05199">
    <property type="entry name" value="GMC_oxred_C"/>
    <property type="match status" value="1"/>
</dbReference>
<dbReference type="PANTHER" id="PTHR11552:SF219">
    <property type="entry name" value="GLUCOSE-METHANOL-CHOLINE OXIDOREDUCTASE N-TERMINAL DOMAIN-CONTAINING PROTEIN"/>
    <property type="match status" value="1"/>
</dbReference>
<organism evidence="4 5">
    <name type="scientific">Metarhizium guizhouense (strain ARSEF 977)</name>
    <dbReference type="NCBI Taxonomy" id="1276136"/>
    <lineage>
        <taxon>Eukaryota</taxon>
        <taxon>Fungi</taxon>
        <taxon>Dikarya</taxon>
        <taxon>Ascomycota</taxon>
        <taxon>Pezizomycotina</taxon>
        <taxon>Sordariomycetes</taxon>
        <taxon>Hypocreomycetidae</taxon>
        <taxon>Hypocreales</taxon>
        <taxon>Clavicipitaceae</taxon>
        <taxon>Metarhizium</taxon>
    </lineage>
</organism>
<protein>
    <submittedName>
        <fullName evidence="4">Choline dehydrogenase</fullName>
    </submittedName>
</protein>
<dbReference type="InterPro" id="IPR036188">
    <property type="entry name" value="FAD/NAD-bd_sf"/>
</dbReference>
<feature type="active site" description="Proton acceptor" evidence="2">
    <location>
        <position position="576"/>
    </location>
</feature>
<gene>
    <name evidence="4" type="ORF">MGU_08811</name>
</gene>
<dbReference type="EMBL" id="AZNH01000050">
    <property type="protein sequence ID" value="KID83939.1"/>
    <property type="molecule type" value="Genomic_DNA"/>
</dbReference>
<dbReference type="PIRSF" id="PIRSF000137">
    <property type="entry name" value="Alcohol_oxidase"/>
    <property type="match status" value="1"/>
</dbReference>
<dbReference type="GO" id="GO:0016614">
    <property type="term" value="F:oxidoreductase activity, acting on CH-OH group of donors"/>
    <property type="evidence" value="ECO:0007669"/>
    <property type="project" value="InterPro"/>
</dbReference>
<evidence type="ECO:0000259" key="3">
    <source>
        <dbReference type="PROSITE" id="PS00624"/>
    </source>
</evidence>
<feature type="domain" description="Glucose-methanol-choline oxidoreductase N-terminal" evidence="3">
    <location>
        <begin position="262"/>
        <end position="276"/>
    </location>
</feature>
<name>A0A0B4HWI1_METGA</name>
<keyword evidence="5" id="KW-1185">Reference proteome</keyword>
<evidence type="ECO:0000256" key="1">
    <source>
        <dbReference type="ARBA" id="ARBA00010790"/>
    </source>
</evidence>
<dbReference type="InterPro" id="IPR012132">
    <property type="entry name" value="GMC_OxRdtase"/>
</dbReference>
<feature type="active site" description="Proton donor" evidence="2">
    <location>
        <position position="533"/>
    </location>
</feature>
<evidence type="ECO:0000313" key="4">
    <source>
        <dbReference type="EMBL" id="KID83939.1"/>
    </source>
</evidence>
<dbReference type="HOGENOM" id="CLU_002865_7_2_1"/>
<dbReference type="Gene3D" id="3.50.50.60">
    <property type="entry name" value="FAD/NAD(P)-binding domain"/>
    <property type="match status" value="1"/>
</dbReference>
<proteinExistence type="inferred from homology"/>
<dbReference type="PROSITE" id="PS00624">
    <property type="entry name" value="GMC_OXRED_2"/>
    <property type="match status" value="1"/>
</dbReference>
<evidence type="ECO:0000313" key="5">
    <source>
        <dbReference type="Proteomes" id="UP000031192"/>
    </source>
</evidence>
<comment type="similarity">
    <text evidence="1">Belongs to the GMC oxidoreductase family.</text>
</comment>
<comment type="caution">
    <text evidence="4">The sequence shown here is derived from an EMBL/GenBank/DDBJ whole genome shotgun (WGS) entry which is preliminary data.</text>
</comment>
<evidence type="ECO:0000256" key="2">
    <source>
        <dbReference type="PIRSR" id="PIRSR000137-1"/>
    </source>
</evidence>
<dbReference type="InterPro" id="IPR000172">
    <property type="entry name" value="GMC_OxRdtase_N"/>
</dbReference>
<dbReference type="Pfam" id="PF00732">
    <property type="entry name" value="GMC_oxred_N"/>
    <property type="match status" value="1"/>
</dbReference>
<dbReference type="PANTHER" id="PTHR11552">
    <property type="entry name" value="GLUCOSE-METHANOL-CHOLINE GMC OXIDOREDUCTASE"/>
    <property type="match status" value="1"/>
</dbReference>